<evidence type="ECO:0000259" key="3">
    <source>
        <dbReference type="PROSITE" id="PS50041"/>
    </source>
</evidence>
<sequence>CIFRSCPWLGGRCFKCPILDATLTPHVTFSFSVLAPKLSSADQCPSAGPKCPDGWIGYRGKCYFFSETEGNWTYSQSHCSAPDASLAGIDSEQEMMFLLLHKDIHDHWIGLRREQGQPWKWTNGIVFNHPFPIRGGGDCAYLNDEKGVSSSRCYMEGRWICSKPEVYVTGKGTALEGSSK</sequence>
<reference evidence="4" key="1">
    <citation type="submission" date="2025-08" db="UniProtKB">
        <authorList>
            <consortium name="Ensembl"/>
        </authorList>
    </citation>
    <scope>IDENTIFICATION</scope>
</reference>
<name>A0A8C0J231_CHEAB</name>
<comment type="subcellular location">
    <subcellularLocation>
        <location evidence="1">Cell membrane</location>
        <topology evidence="1">Single-pass type II membrane protein</topology>
    </subcellularLocation>
</comment>
<evidence type="ECO:0000313" key="4">
    <source>
        <dbReference type="Ensembl" id="ENSCABP00000025776.1"/>
    </source>
</evidence>
<dbReference type="GO" id="GO:0030246">
    <property type="term" value="F:carbohydrate binding"/>
    <property type="evidence" value="ECO:0007669"/>
    <property type="project" value="UniProtKB-KW"/>
</dbReference>
<dbReference type="SMART" id="SM00034">
    <property type="entry name" value="CLECT"/>
    <property type="match status" value="1"/>
</dbReference>
<dbReference type="InterPro" id="IPR050828">
    <property type="entry name" value="C-type_lectin/matrix_domain"/>
</dbReference>
<dbReference type="GeneTree" id="ENSGT00940000155319"/>
<reference evidence="4" key="2">
    <citation type="submission" date="2025-09" db="UniProtKB">
        <authorList>
            <consortium name="Ensembl"/>
        </authorList>
    </citation>
    <scope>IDENTIFICATION</scope>
</reference>
<dbReference type="OMA" id="GERYWIC"/>
<dbReference type="InterPro" id="IPR033992">
    <property type="entry name" value="NKR-like_CTLD"/>
</dbReference>
<dbReference type="GO" id="GO:0005886">
    <property type="term" value="C:plasma membrane"/>
    <property type="evidence" value="ECO:0007669"/>
    <property type="project" value="UniProtKB-SubCell"/>
</dbReference>
<keyword evidence="5" id="KW-1185">Reference proteome</keyword>
<evidence type="ECO:0000256" key="1">
    <source>
        <dbReference type="ARBA" id="ARBA00004401"/>
    </source>
</evidence>
<protein>
    <recommendedName>
        <fullName evidence="3">C-type lectin domain-containing protein</fullName>
    </recommendedName>
</protein>
<dbReference type="InterPro" id="IPR016186">
    <property type="entry name" value="C-type_lectin-like/link_sf"/>
</dbReference>
<organism evidence="4 5">
    <name type="scientific">Chelonoidis abingdonii</name>
    <name type="common">Abingdon island giant tortoise</name>
    <name type="synonym">Testudo abingdonii</name>
    <dbReference type="NCBI Taxonomy" id="106734"/>
    <lineage>
        <taxon>Eukaryota</taxon>
        <taxon>Metazoa</taxon>
        <taxon>Chordata</taxon>
        <taxon>Craniata</taxon>
        <taxon>Vertebrata</taxon>
        <taxon>Euteleostomi</taxon>
        <taxon>Archelosauria</taxon>
        <taxon>Testudinata</taxon>
        <taxon>Testudines</taxon>
        <taxon>Cryptodira</taxon>
        <taxon>Durocryptodira</taxon>
        <taxon>Testudinoidea</taxon>
        <taxon>Testudinidae</taxon>
        <taxon>Chelonoidis</taxon>
    </lineage>
</organism>
<evidence type="ECO:0000256" key="2">
    <source>
        <dbReference type="ARBA" id="ARBA00022734"/>
    </source>
</evidence>
<dbReference type="Ensembl" id="ENSCABT00000028237.1">
    <property type="protein sequence ID" value="ENSCABP00000025776.1"/>
    <property type="gene ID" value="ENSCABG00000018957.1"/>
</dbReference>
<proteinExistence type="predicted"/>
<feature type="domain" description="C-type lectin" evidence="3">
    <location>
        <begin position="58"/>
        <end position="162"/>
    </location>
</feature>
<dbReference type="Gene3D" id="3.10.100.10">
    <property type="entry name" value="Mannose-Binding Protein A, subunit A"/>
    <property type="match status" value="1"/>
</dbReference>
<evidence type="ECO:0000313" key="5">
    <source>
        <dbReference type="Proteomes" id="UP000694404"/>
    </source>
</evidence>
<accession>A0A8C0J231</accession>
<keyword evidence="2" id="KW-0430">Lectin</keyword>
<dbReference type="InterPro" id="IPR016187">
    <property type="entry name" value="CTDL_fold"/>
</dbReference>
<dbReference type="PANTHER" id="PTHR45710:SF35">
    <property type="entry name" value="C-TYPE LECTIN DOMAIN FAMILY 2 MEMBER D"/>
    <property type="match status" value="1"/>
</dbReference>
<dbReference type="Proteomes" id="UP000694404">
    <property type="component" value="Unplaced"/>
</dbReference>
<dbReference type="Pfam" id="PF00059">
    <property type="entry name" value="Lectin_C"/>
    <property type="match status" value="1"/>
</dbReference>
<dbReference type="InterPro" id="IPR001304">
    <property type="entry name" value="C-type_lectin-like"/>
</dbReference>
<dbReference type="CDD" id="cd03593">
    <property type="entry name" value="CLECT_NK_receptors_like"/>
    <property type="match status" value="1"/>
</dbReference>
<dbReference type="PANTHER" id="PTHR45710">
    <property type="entry name" value="C-TYPE LECTIN DOMAIN-CONTAINING PROTEIN 180"/>
    <property type="match status" value="1"/>
</dbReference>
<dbReference type="SUPFAM" id="SSF56436">
    <property type="entry name" value="C-type lectin-like"/>
    <property type="match status" value="1"/>
</dbReference>
<dbReference type="AlphaFoldDB" id="A0A8C0J231"/>
<dbReference type="PROSITE" id="PS50041">
    <property type="entry name" value="C_TYPE_LECTIN_2"/>
    <property type="match status" value="1"/>
</dbReference>